<evidence type="ECO:0000313" key="9">
    <source>
        <dbReference type="EMBL" id="RBO99234.1"/>
    </source>
</evidence>
<dbReference type="Proteomes" id="UP000252893">
    <property type="component" value="Unassembled WGS sequence"/>
</dbReference>
<protein>
    <recommendedName>
        <fullName evidence="6">Thioredoxin</fullName>
    </recommendedName>
</protein>
<dbReference type="GO" id="GO:0005737">
    <property type="term" value="C:cytoplasm"/>
    <property type="evidence" value="ECO:0007669"/>
    <property type="project" value="TreeGrafter"/>
</dbReference>
<dbReference type="InterPro" id="IPR005746">
    <property type="entry name" value="Thioredoxin"/>
</dbReference>
<keyword evidence="3" id="KW-0249">Electron transport</keyword>
<evidence type="ECO:0000256" key="4">
    <source>
        <dbReference type="ARBA" id="ARBA00023157"/>
    </source>
</evidence>
<dbReference type="PANTHER" id="PTHR45663:SF11">
    <property type="entry name" value="GEO12009P1"/>
    <property type="match status" value="1"/>
</dbReference>
<keyword evidence="4 7" id="KW-1015">Disulfide bond</keyword>
<reference evidence="9 10" key="1">
    <citation type="submission" date="2018-06" db="EMBL/GenBank/DDBJ databases">
        <title>Genomic Encyclopedia of Type Strains, Phase IV (KMG-IV): sequencing the most valuable type-strain genomes for metagenomic binning, comparative biology and taxonomic classification.</title>
        <authorList>
            <person name="Goeker M."/>
        </authorList>
    </citation>
    <scope>NUCLEOTIDE SEQUENCE [LARGE SCALE GENOMIC DNA]</scope>
    <source>
        <strain evidence="9 10">DSM 25619</strain>
    </source>
</reference>
<organism evidence="9 10">
    <name type="scientific">Pseudochrobactrum asaccharolyticum</name>
    <dbReference type="NCBI Taxonomy" id="354351"/>
    <lineage>
        <taxon>Bacteria</taxon>
        <taxon>Pseudomonadati</taxon>
        <taxon>Pseudomonadota</taxon>
        <taxon>Alphaproteobacteria</taxon>
        <taxon>Hyphomicrobiales</taxon>
        <taxon>Brucellaceae</taxon>
        <taxon>Pseudochrobactrum</taxon>
    </lineage>
</organism>
<evidence type="ECO:0000256" key="1">
    <source>
        <dbReference type="ARBA" id="ARBA00008987"/>
    </source>
</evidence>
<dbReference type="AlphaFoldDB" id="A0A366ECN0"/>
<feature type="domain" description="Thioredoxin" evidence="8">
    <location>
        <begin position="1"/>
        <end position="116"/>
    </location>
</feature>
<dbReference type="PROSITE" id="PS00194">
    <property type="entry name" value="THIOREDOXIN_1"/>
    <property type="match status" value="1"/>
</dbReference>
<dbReference type="PRINTS" id="PR00421">
    <property type="entry name" value="THIOREDOXIN"/>
</dbReference>
<dbReference type="PROSITE" id="PS51352">
    <property type="entry name" value="THIOREDOXIN_2"/>
    <property type="match status" value="1"/>
</dbReference>
<dbReference type="CDD" id="cd02947">
    <property type="entry name" value="TRX_family"/>
    <property type="match status" value="1"/>
</dbReference>
<proteinExistence type="inferred from homology"/>
<comment type="caution">
    <text evidence="9">The sequence shown here is derived from an EMBL/GenBank/DDBJ whole genome shotgun (WGS) entry which is preliminary data.</text>
</comment>
<dbReference type="SUPFAM" id="SSF52833">
    <property type="entry name" value="Thioredoxin-like"/>
    <property type="match status" value="1"/>
</dbReference>
<keyword evidence="5 7" id="KW-0676">Redox-active center</keyword>
<keyword evidence="2" id="KW-0813">Transport</keyword>
<evidence type="ECO:0000256" key="5">
    <source>
        <dbReference type="ARBA" id="ARBA00023284"/>
    </source>
</evidence>
<sequence>MLTSPPLKYEATEVSSTELNTMLRENETAILVYVWAPWCPPCKSMTPALDDVAAEIGQNVRVVKLNAVSESQTLTALGIASVPTLLLFSAEGRELARFLGALNSSAILDWISKNNTLSCND</sequence>
<dbReference type="PIRSF" id="PIRSF000077">
    <property type="entry name" value="Thioredoxin"/>
    <property type="match status" value="1"/>
</dbReference>
<evidence type="ECO:0000259" key="8">
    <source>
        <dbReference type="PROSITE" id="PS51352"/>
    </source>
</evidence>
<dbReference type="RefSeq" id="WP_113943068.1">
    <property type="nucleotide sequence ID" value="NZ_JBHEEG010000005.1"/>
</dbReference>
<evidence type="ECO:0000256" key="7">
    <source>
        <dbReference type="PIRSR" id="PIRSR000077-4"/>
    </source>
</evidence>
<dbReference type="GO" id="GO:0015035">
    <property type="term" value="F:protein-disulfide reductase activity"/>
    <property type="evidence" value="ECO:0007669"/>
    <property type="project" value="InterPro"/>
</dbReference>
<dbReference type="PANTHER" id="PTHR45663">
    <property type="entry name" value="GEO12009P1"/>
    <property type="match status" value="1"/>
</dbReference>
<dbReference type="EMBL" id="QNRH01000001">
    <property type="protein sequence ID" value="RBO99234.1"/>
    <property type="molecule type" value="Genomic_DNA"/>
</dbReference>
<evidence type="ECO:0000313" key="10">
    <source>
        <dbReference type="Proteomes" id="UP000252893"/>
    </source>
</evidence>
<comment type="similarity">
    <text evidence="1 6">Belongs to the thioredoxin family.</text>
</comment>
<dbReference type="Gene3D" id="3.40.30.10">
    <property type="entry name" value="Glutaredoxin"/>
    <property type="match status" value="1"/>
</dbReference>
<evidence type="ECO:0000256" key="2">
    <source>
        <dbReference type="ARBA" id="ARBA00022448"/>
    </source>
</evidence>
<feature type="disulfide bond" description="Redox-active" evidence="7">
    <location>
        <begin position="39"/>
        <end position="42"/>
    </location>
</feature>
<accession>A0A366ECN0</accession>
<gene>
    <name evidence="9" type="ORF">DFR47_101849</name>
</gene>
<name>A0A366ECN0_9HYPH</name>
<dbReference type="InterPro" id="IPR017937">
    <property type="entry name" value="Thioredoxin_CS"/>
</dbReference>
<evidence type="ECO:0000256" key="6">
    <source>
        <dbReference type="PIRNR" id="PIRNR000077"/>
    </source>
</evidence>
<dbReference type="InterPro" id="IPR036249">
    <property type="entry name" value="Thioredoxin-like_sf"/>
</dbReference>
<keyword evidence="10" id="KW-1185">Reference proteome</keyword>
<dbReference type="OrthoDB" id="9790390at2"/>
<dbReference type="Pfam" id="PF00085">
    <property type="entry name" value="Thioredoxin"/>
    <property type="match status" value="1"/>
</dbReference>
<evidence type="ECO:0000256" key="3">
    <source>
        <dbReference type="ARBA" id="ARBA00022982"/>
    </source>
</evidence>
<dbReference type="InterPro" id="IPR013766">
    <property type="entry name" value="Thioredoxin_domain"/>
</dbReference>